<keyword evidence="3" id="KW-1185">Reference proteome</keyword>
<sequence length="252" mass="29341">MELERKKTYWSLLDSFNYPKGDQKKMRRYYYPGKAQKARNDNLYIPIAANRFKYLIQGKHKSYTQSNPGDRKLYSAPEPLKTRSQSFWNTAANFYATKKFHRFRERPKRFDLIKHSNSPKINIPSIRTHLRPSEPTRTTVAPLIPQITLSRSSIAYLMLSGMFLLILAYLFHCWWYRKSKKLSSEYFPIPPSKLLVGSDHHSNHSELFSIPSSLPSEIESNVEASVIINLAEMDTLPLINLPPYNGFKLPPN</sequence>
<organism evidence="2 3">
    <name type="scientific">Nephila pilipes</name>
    <name type="common">Giant wood spider</name>
    <name type="synonym">Nephila maculata</name>
    <dbReference type="NCBI Taxonomy" id="299642"/>
    <lineage>
        <taxon>Eukaryota</taxon>
        <taxon>Metazoa</taxon>
        <taxon>Ecdysozoa</taxon>
        <taxon>Arthropoda</taxon>
        <taxon>Chelicerata</taxon>
        <taxon>Arachnida</taxon>
        <taxon>Araneae</taxon>
        <taxon>Araneomorphae</taxon>
        <taxon>Entelegynae</taxon>
        <taxon>Araneoidea</taxon>
        <taxon>Nephilidae</taxon>
        <taxon>Nephila</taxon>
    </lineage>
</organism>
<comment type="caution">
    <text evidence="2">The sequence shown here is derived from an EMBL/GenBank/DDBJ whole genome shotgun (WGS) entry which is preliminary data.</text>
</comment>
<reference evidence="2" key="1">
    <citation type="submission" date="2020-08" db="EMBL/GenBank/DDBJ databases">
        <title>Multicomponent nature underlies the extraordinary mechanical properties of spider dragline silk.</title>
        <authorList>
            <person name="Kono N."/>
            <person name="Nakamura H."/>
            <person name="Mori M."/>
            <person name="Yoshida Y."/>
            <person name="Ohtoshi R."/>
            <person name="Malay A.D."/>
            <person name="Moran D.A.P."/>
            <person name="Tomita M."/>
            <person name="Numata K."/>
            <person name="Arakawa K."/>
        </authorList>
    </citation>
    <scope>NUCLEOTIDE SEQUENCE</scope>
</reference>
<dbReference type="Proteomes" id="UP000887013">
    <property type="component" value="Unassembled WGS sequence"/>
</dbReference>
<gene>
    <name evidence="2" type="ORF">NPIL_659941</name>
</gene>
<dbReference type="EMBL" id="BMAW01081795">
    <property type="protein sequence ID" value="GFU26295.1"/>
    <property type="molecule type" value="Genomic_DNA"/>
</dbReference>
<feature type="transmembrane region" description="Helical" evidence="1">
    <location>
        <begin position="154"/>
        <end position="176"/>
    </location>
</feature>
<evidence type="ECO:0000256" key="1">
    <source>
        <dbReference type="SAM" id="Phobius"/>
    </source>
</evidence>
<protein>
    <submittedName>
        <fullName evidence="2">Uncharacterized protein</fullName>
    </submittedName>
</protein>
<keyword evidence="1" id="KW-0472">Membrane</keyword>
<proteinExistence type="predicted"/>
<keyword evidence="1" id="KW-1133">Transmembrane helix</keyword>
<keyword evidence="1" id="KW-0812">Transmembrane</keyword>
<evidence type="ECO:0000313" key="3">
    <source>
        <dbReference type="Proteomes" id="UP000887013"/>
    </source>
</evidence>
<accession>A0A8X6QQR7</accession>
<evidence type="ECO:0000313" key="2">
    <source>
        <dbReference type="EMBL" id="GFU26295.1"/>
    </source>
</evidence>
<dbReference type="AlphaFoldDB" id="A0A8X6QQR7"/>
<name>A0A8X6QQR7_NEPPI</name>